<gene>
    <name evidence="5" type="ORF">AFK71_11250</name>
</gene>
<dbReference type="PANTHER" id="PTHR33744">
    <property type="entry name" value="CARBOHYDRATE DIACID REGULATOR"/>
    <property type="match status" value="1"/>
</dbReference>
<evidence type="ECO:0000256" key="1">
    <source>
        <dbReference type="ARBA" id="ARBA00006754"/>
    </source>
</evidence>
<dbReference type="Gene3D" id="1.10.10.2840">
    <property type="entry name" value="PucR C-terminal helix-turn-helix domain"/>
    <property type="match status" value="1"/>
</dbReference>
<evidence type="ECO:0000313" key="6">
    <source>
        <dbReference type="Proteomes" id="UP000036780"/>
    </source>
</evidence>
<comment type="caution">
    <text evidence="5">The sequence shown here is derived from an EMBL/GenBank/DDBJ whole genome shotgun (WGS) entry which is preliminary data.</text>
</comment>
<feature type="domain" description="PucR C-terminal helix-turn-helix" evidence="3">
    <location>
        <begin position="308"/>
        <end position="365"/>
    </location>
</feature>
<dbReference type="Proteomes" id="UP000036780">
    <property type="component" value="Unassembled WGS sequence"/>
</dbReference>
<organism evidence="5 6">
    <name type="scientific">Virgibacillus pantothenticus</name>
    <dbReference type="NCBI Taxonomy" id="1473"/>
    <lineage>
        <taxon>Bacteria</taxon>
        <taxon>Bacillati</taxon>
        <taxon>Bacillota</taxon>
        <taxon>Bacilli</taxon>
        <taxon>Bacillales</taxon>
        <taxon>Bacillaceae</taxon>
        <taxon>Virgibacillus</taxon>
    </lineage>
</organism>
<evidence type="ECO:0000259" key="4">
    <source>
        <dbReference type="Pfam" id="PF17853"/>
    </source>
</evidence>
<feature type="domain" description="CdaR GGDEF-like" evidence="4">
    <location>
        <begin position="149"/>
        <end position="260"/>
    </location>
</feature>
<dbReference type="PATRIC" id="fig|1473.5.peg.782"/>
<reference evidence="6" key="1">
    <citation type="submission" date="2015-07" db="EMBL/GenBank/DDBJ databases">
        <title>Fjat-10053 dsm26.</title>
        <authorList>
            <person name="Liu B."/>
            <person name="Wang J."/>
            <person name="Zhu Y."/>
            <person name="Liu G."/>
            <person name="Chen Q."/>
            <person name="Chen Z."/>
            <person name="Lan J."/>
            <person name="Che J."/>
            <person name="Ge C."/>
            <person name="Shi H."/>
            <person name="Pan Z."/>
            <person name="Liu X."/>
        </authorList>
    </citation>
    <scope>NUCLEOTIDE SEQUENCE [LARGE SCALE GENOMIC DNA]</scope>
    <source>
        <strain evidence="6">DSM 26</strain>
    </source>
</reference>
<dbReference type="Pfam" id="PF17853">
    <property type="entry name" value="GGDEF_2"/>
    <property type="match status" value="1"/>
</dbReference>
<evidence type="ECO:0000259" key="2">
    <source>
        <dbReference type="Pfam" id="PF05651"/>
    </source>
</evidence>
<keyword evidence="6" id="KW-1185">Reference proteome</keyword>
<dbReference type="InterPro" id="IPR042070">
    <property type="entry name" value="PucR_C-HTH_sf"/>
</dbReference>
<evidence type="ECO:0000259" key="3">
    <source>
        <dbReference type="Pfam" id="PF13556"/>
    </source>
</evidence>
<dbReference type="InterPro" id="IPR051448">
    <property type="entry name" value="CdaR-like_regulators"/>
</dbReference>
<name>A0A0L0QKT6_VIRPA</name>
<comment type="similarity">
    <text evidence="1">Belongs to the CdaR family.</text>
</comment>
<feature type="domain" description="Putative sugar diacid recognition" evidence="2">
    <location>
        <begin position="9"/>
        <end position="140"/>
    </location>
</feature>
<protein>
    <recommendedName>
        <fullName evidence="7">Carbohydrate diacid regulator</fullName>
    </recommendedName>
</protein>
<dbReference type="AlphaFoldDB" id="A0A0L0QKT6"/>
<dbReference type="EMBL" id="LGTO01000007">
    <property type="protein sequence ID" value="KNE19119.1"/>
    <property type="molecule type" value="Genomic_DNA"/>
</dbReference>
<evidence type="ECO:0000313" key="5">
    <source>
        <dbReference type="EMBL" id="KNE19119.1"/>
    </source>
</evidence>
<dbReference type="Pfam" id="PF13556">
    <property type="entry name" value="HTH_30"/>
    <property type="match status" value="1"/>
</dbReference>
<dbReference type="Pfam" id="PF05651">
    <property type="entry name" value="Diacid_rec"/>
    <property type="match status" value="1"/>
</dbReference>
<dbReference type="PANTHER" id="PTHR33744:SF16">
    <property type="entry name" value="CARBOHYDRATE DIACID REGULATOR"/>
    <property type="match status" value="1"/>
</dbReference>
<sequence length="376" mass="44067">MENILLQTDQLYNSIVQEMNRLINEEVIVTDQQGFIVASTDAKRIGNYHEGASIAMQHQEKMIMSKELTEKLYGVREGVVFPIIINKIPLGVLGITGDPMIVEPYARLVQKVTELFIQDTVMRMNQESKARDLEFFVFDWLNHTSSYPSLMERSKFFHIDMEAYKQVVVLKREELQTGLSYHRFEKLKSTWDYSIEALFVRWGQDRIVMLIEPVNESRLEHHLLRFMDSVYDELGERLYAGVGNVTESEQLSNSFSQAVKSSEHANENDPIVFEMDLRFEMLEHEISAETKEKFMKRTLKELSKEQELMKTLASWFSHDLQTQVTANALHIHKNTLHYRLNRIAEITHLNLKNINDVMLLYIAFRFHTYAVIYSEK</sequence>
<evidence type="ECO:0008006" key="7">
    <source>
        <dbReference type="Google" id="ProtNLM"/>
    </source>
</evidence>
<dbReference type="InterPro" id="IPR008599">
    <property type="entry name" value="Diacid_rec"/>
</dbReference>
<dbReference type="RefSeq" id="WP_050351625.1">
    <property type="nucleotide sequence ID" value="NZ_BOSN01000006.1"/>
</dbReference>
<dbReference type="InterPro" id="IPR041522">
    <property type="entry name" value="CdaR_GGDEF"/>
</dbReference>
<dbReference type="InterPro" id="IPR025736">
    <property type="entry name" value="PucR_C-HTH_dom"/>
</dbReference>
<proteinExistence type="inferred from homology"/>
<accession>A0A0L0QKT6</accession>